<dbReference type="PANTHER" id="PTHR10357">
    <property type="entry name" value="ALPHA-AMYLASE FAMILY MEMBER"/>
    <property type="match status" value="1"/>
</dbReference>
<organism evidence="12 13">
    <name type="scientific">Streptococcus hyointestinalis</name>
    <dbReference type="NCBI Taxonomy" id="1337"/>
    <lineage>
        <taxon>Bacteria</taxon>
        <taxon>Bacillati</taxon>
        <taxon>Bacillota</taxon>
        <taxon>Bacilli</taxon>
        <taxon>Lactobacillales</taxon>
        <taxon>Streptococcaceae</taxon>
        <taxon>Streptococcus</taxon>
    </lineage>
</organism>
<keyword evidence="2 12" id="KW-0378">Hydrolase</keyword>
<keyword evidence="13" id="KW-1185">Reference proteome</keyword>
<dbReference type="Proteomes" id="UP000254924">
    <property type="component" value="Unassembled WGS sequence"/>
</dbReference>
<dbReference type="InterPro" id="IPR006047">
    <property type="entry name" value="GH13_cat_dom"/>
</dbReference>
<dbReference type="Gene3D" id="3.20.20.80">
    <property type="entry name" value="Glycosidases"/>
    <property type="match status" value="1"/>
</dbReference>
<evidence type="ECO:0000256" key="9">
    <source>
        <dbReference type="ARBA" id="ARBA00081848"/>
    </source>
</evidence>
<dbReference type="FunFam" id="3.20.20.80:FF:000064">
    <property type="entry name" value="Oligo-1,6-glucosidase"/>
    <property type="match status" value="1"/>
</dbReference>
<sequence length="547" mass="62503">MTADWYKYATGYQIYPRSFLDTNGDGIGDIQGVIEKLPYLKQLGVDFIWINPVFKSPNKDNGYDISDYQDINPEYGTLDDVRELVDEAHALGLKVLFDLVVNHTSDKHPWFCASRSSKDNHYRDFYHWVEGKEDCPPNNWKSFKGESAWTYDETTQSYYLHIFDKSQPDLNWKNPKLRQAIYDMIQFWFDFGIDGFRLDAISHLQKAAYDRQVTDWEGDGPWGPFMNVEGIKTYMTELKALFDANGALTVGEASGVRSPEASSWTGDGGYMTMIFEWEHNARDADNHGSIPDFIAVLNRWQKDMDPGGWCGLYLENHDIPRIVQSFGDGSVAASKAFAVAYFLLRGTPFIYQGQEIAMSGLHFTELSQLDSVTVRDVKAYDSYIEKGLTPQEALDKVSAWSRDHARSPMQWDDSPKAGFTSAEPWLMLSSNYTERNVKKALSDKNSTFYLYQKLIALRHESKLIAEGHYCPVDEGNAAVFAYQRILGDEELLVMANLTRHTALLKLPDSILENDWQEIDLGQDVSCETLTKELSLPAYAYHVFEKRQ</sequence>
<dbReference type="InterPro" id="IPR013780">
    <property type="entry name" value="Glyco_hydro_b"/>
</dbReference>
<evidence type="ECO:0000256" key="5">
    <source>
        <dbReference type="ARBA" id="ARBA00058853"/>
    </source>
</evidence>
<dbReference type="SUPFAM" id="SSF51011">
    <property type="entry name" value="Glycosyl hydrolase domain"/>
    <property type="match status" value="1"/>
</dbReference>
<dbReference type="CDD" id="cd11333">
    <property type="entry name" value="AmyAc_SI_OligoGlu_DGase"/>
    <property type="match status" value="1"/>
</dbReference>
<evidence type="ECO:0000256" key="4">
    <source>
        <dbReference type="ARBA" id="ARBA00050879"/>
    </source>
</evidence>
<evidence type="ECO:0000256" key="2">
    <source>
        <dbReference type="ARBA" id="ARBA00022801"/>
    </source>
</evidence>
<name>A0A380KH12_9STRE</name>
<dbReference type="EC" id="3.2.1.70" evidence="6"/>
<accession>A0A380KH12</accession>
<comment type="catalytic activity">
    <reaction evidence="4">
        <text>Hydrolysis of (1-&gt;6)-alpha-D-glucosidic linkages in (1-&gt;6)-alpha-D-glucans and derived oligosaccharides.</text>
        <dbReference type="EC" id="3.2.1.70"/>
    </reaction>
</comment>
<comment type="function">
    <text evidence="5">The physiological substrates may be short isomaltosaccharides.</text>
</comment>
<dbReference type="Pfam" id="PF00128">
    <property type="entry name" value="Alpha-amylase"/>
    <property type="match status" value="1"/>
</dbReference>
<reference evidence="12 13" key="1">
    <citation type="submission" date="2018-06" db="EMBL/GenBank/DDBJ databases">
        <authorList>
            <consortium name="Pathogen Informatics"/>
            <person name="Doyle S."/>
        </authorList>
    </citation>
    <scope>NUCLEOTIDE SEQUENCE [LARGE SCALE GENOMIC DNA]</scope>
    <source>
        <strain evidence="12 13">NCTC12224</strain>
    </source>
</reference>
<evidence type="ECO:0000256" key="3">
    <source>
        <dbReference type="ARBA" id="ARBA00023295"/>
    </source>
</evidence>
<evidence type="ECO:0000256" key="6">
    <source>
        <dbReference type="ARBA" id="ARBA00066532"/>
    </source>
</evidence>
<dbReference type="SUPFAM" id="SSF51445">
    <property type="entry name" value="(Trans)glycosidases"/>
    <property type="match status" value="1"/>
</dbReference>
<feature type="domain" description="Glycosyl hydrolase family 13 catalytic" evidence="11">
    <location>
        <begin position="13"/>
        <end position="406"/>
    </location>
</feature>
<dbReference type="Pfam" id="PF23915">
    <property type="entry name" value="SusG_C"/>
    <property type="match status" value="1"/>
</dbReference>
<dbReference type="InterPro" id="IPR056300">
    <property type="entry name" value="SusG-like_C"/>
</dbReference>
<dbReference type="FunFam" id="3.90.400.10:FF:000002">
    <property type="entry name" value="Sucrose isomerase"/>
    <property type="match status" value="1"/>
</dbReference>
<evidence type="ECO:0000313" key="13">
    <source>
        <dbReference type="Proteomes" id="UP000254924"/>
    </source>
</evidence>
<evidence type="ECO:0000256" key="7">
    <source>
        <dbReference type="ARBA" id="ARBA00070448"/>
    </source>
</evidence>
<evidence type="ECO:0000256" key="1">
    <source>
        <dbReference type="ARBA" id="ARBA00008061"/>
    </source>
</evidence>
<dbReference type="GO" id="GO:0004556">
    <property type="term" value="F:alpha-amylase activity"/>
    <property type="evidence" value="ECO:0007669"/>
    <property type="project" value="TreeGrafter"/>
</dbReference>
<keyword evidence="3 12" id="KW-0326">Glycosidase</keyword>
<dbReference type="GO" id="GO:0043896">
    <property type="term" value="F:glucan 1,6-alpha-glucosidase activity"/>
    <property type="evidence" value="ECO:0007669"/>
    <property type="project" value="UniProtKB-EC"/>
</dbReference>
<dbReference type="SMART" id="SM00642">
    <property type="entry name" value="Aamy"/>
    <property type="match status" value="1"/>
</dbReference>
<proteinExistence type="inferred from homology"/>
<dbReference type="Gene3D" id="2.60.40.1180">
    <property type="entry name" value="Golgi alpha-mannosidase II"/>
    <property type="match status" value="1"/>
</dbReference>
<dbReference type="Gene3D" id="3.90.400.10">
    <property type="entry name" value="Oligo-1,6-glucosidase, Domain 2"/>
    <property type="match status" value="1"/>
</dbReference>
<protein>
    <recommendedName>
        <fullName evidence="7">Glucan 1,6-alpha-glucosidase</fullName>
        <ecNumber evidence="6">3.2.1.70</ecNumber>
    </recommendedName>
    <alternativeName>
        <fullName evidence="9">Dextran glucosidase</fullName>
    </alternativeName>
    <alternativeName>
        <fullName evidence="10">Exo-1,6-alpha-glucosidase</fullName>
    </alternativeName>
    <alternativeName>
        <fullName evidence="8">Glucodextranase</fullName>
    </alternativeName>
</protein>
<evidence type="ECO:0000256" key="10">
    <source>
        <dbReference type="ARBA" id="ARBA00082008"/>
    </source>
</evidence>
<dbReference type="InterPro" id="IPR017853">
    <property type="entry name" value="GH"/>
</dbReference>
<evidence type="ECO:0000256" key="8">
    <source>
        <dbReference type="ARBA" id="ARBA00078103"/>
    </source>
</evidence>
<comment type="similarity">
    <text evidence="1">Belongs to the glycosyl hydrolase 13 family.</text>
</comment>
<dbReference type="EMBL" id="UHFN01000007">
    <property type="protein sequence ID" value="SUN63577.1"/>
    <property type="molecule type" value="Genomic_DNA"/>
</dbReference>
<dbReference type="InterPro" id="IPR045857">
    <property type="entry name" value="O16G_dom_2"/>
</dbReference>
<dbReference type="GO" id="GO:0009313">
    <property type="term" value="P:oligosaccharide catabolic process"/>
    <property type="evidence" value="ECO:0007669"/>
    <property type="project" value="TreeGrafter"/>
</dbReference>
<gene>
    <name evidence="12" type="primary">malL</name>
    <name evidence="12" type="ORF">NCTC12224_02525</name>
</gene>
<dbReference type="OrthoDB" id="9805159at2"/>
<dbReference type="AlphaFoldDB" id="A0A380KH12"/>
<evidence type="ECO:0000313" key="12">
    <source>
        <dbReference type="EMBL" id="SUN63577.1"/>
    </source>
</evidence>
<evidence type="ECO:0000259" key="11">
    <source>
        <dbReference type="SMART" id="SM00642"/>
    </source>
</evidence>
<dbReference type="PANTHER" id="PTHR10357:SF178">
    <property type="entry name" value="OLIGO-1,6-GLUCOSIDASE 3-RELATED"/>
    <property type="match status" value="1"/>
</dbReference>